<keyword evidence="6" id="KW-1185">Reference proteome</keyword>
<name>A0A2G8KR22_STIJA</name>
<feature type="compositionally biased region" description="Polar residues" evidence="3">
    <location>
        <begin position="139"/>
        <end position="151"/>
    </location>
</feature>
<feature type="compositionally biased region" description="Polar residues" evidence="3">
    <location>
        <begin position="116"/>
        <end position="126"/>
    </location>
</feature>
<sequence length="895" mass="100387">MQVLGLVPKRIKKRKRNADQDRLLNDPGCEVPTDPSKNKSRHKKKKKKKRKREKHKSRNKEETSSGKGKHSDKESVVDLSHLSAFLPNGSNTLPVDILKNLNKFGSILPSDKSVTKLKSTTKNSRVNQRKDTDVRTKVQKLSSKDNSTSERTSPRRLLSQEHGEGQESDHLSELRAFSQLSSQELLVREKPCRTRTLFHEKINTCSVDSLRQLLQEREEQRQDLYPFSLEYSDIDDSDSEGDPLWRHRYQWSSHASRRKTFVSGASERPQGICSSLRQNCQKLKFLHSCDRYEQKSRKELSRRIIQSARAHPFGTTVSLLRSQNRPLERPTLPNRTERICCSKENGEDCQEEVVPYARHCFRHILEDENQMLFYQCAAEFPGGLRCIEPCFDVINEQPLCIEHAKTMRVEPKLKKPKKKTKPFALTKPFRKRRNQQKKNVRPQKPIPPAEPLKCLPSLPSFSTKFTASQNSPSPTKLDSTGDIAENEMSYILERNLGISLNDADLNMVAEEESLNSDAEEEDLSKILPKFTDLNEFFGGKNGDSLYSKEEADVLEKLFQVSEEIKLDMDDAEEDEDRTHEEDTGMEDVVGDDLPSDLQSAANKLMEDMREADSQPNGGDMILPPNTVPSTISSTPSVQQPVANQAILNALAGPTACPPNSFSPSSIPQGQEQKYSQALNNAFMANGMFSMNPASAMLHMAAMSQQIGLNQGLPNTHGQLQRVQTPAMSPQTPHLVNSLTQHSPQPHVATQGDNNLIQAVVSQPTVLPSFRQTWNSGPMAQNLLSRSSNGLIPHSASLDVSGANQIHFQQIANSANYLLQQQQQRHQFAAGLSSVVDPSLMKAVANLANLNGTSMSQPHVTSPSRSHLCSRHYWGYLGWRSSNNAVADLFADHVGQ</sequence>
<comment type="caution">
    <text evidence="5">The sequence shown here is derived from an EMBL/GenBank/DDBJ whole genome shotgun (WGS) entry which is preliminary data.</text>
</comment>
<gene>
    <name evidence="5" type="ORF">BSL78_12657</name>
</gene>
<proteinExistence type="predicted"/>
<accession>A0A2G8KR22</accession>
<dbReference type="InterPro" id="IPR025927">
    <property type="entry name" value="Znf_KANL2-like"/>
</dbReference>
<evidence type="ECO:0000256" key="3">
    <source>
        <dbReference type="SAM" id="MobiDB-lite"/>
    </source>
</evidence>
<protein>
    <submittedName>
        <fullName evidence="5">Putative INO80 complex subunit D</fullName>
    </submittedName>
</protein>
<feature type="compositionally biased region" description="Basic residues" evidence="3">
    <location>
        <begin position="38"/>
        <end position="58"/>
    </location>
</feature>
<dbReference type="GO" id="GO:0005634">
    <property type="term" value="C:nucleus"/>
    <property type="evidence" value="ECO:0007669"/>
    <property type="project" value="UniProtKB-SubCell"/>
</dbReference>
<evidence type="ECO:0000313" key="6">
    <source>
        <dbReference type="Proteomes" id="UP000230750"/>
    </source>
</evidence>
<evidence type="ECO:0000256" key="2">
    <source>
        <dbReference type="ARBA" id="ARBA00023242"/>
    </source>
</evidence>
<keyword evidence="2" id="KW-0539">Nucleus</keyword>
<feature type="region of interest" description="Disordered" evidence="3">
    <location>
        <begin position="1"/>
        <end position="75"/>
    </location>
</feature>
<feature type="compositionally biased region" description="Basic and acidic residues" evidence="3">
    <location>
        <begin position="59"/>
        <end position="75"/>
    </location>
</feature>
<feature type="region of interest" description="Disordered" evidence="3">
    <location>
        <begin position="411"/>
        <end position="453"/>
    </location>
</feature>
<dbReference type="OrthoDB" id="10038011at2759"/>
<evidence type="ECO:0000313" key="5">
    <source>
        <dbReference type="EMBL" id="PIK50418.1"/>
    </source>
</evidence>
<feature type="compositionally biased region" description="Basic and acidic residues" evidence="3">
    <location>
        <begin position="158"/>
        <end position="170"/>
    </location>
</feature>
<organism evidence="5 6">
    <name type="scientific">Stichopus japonicus</name>
    <name type="common">Sea cucumber</name>
    <dbReference type="NCBI Taxonomy" id="307972"/>
    <lineage>
        <taxon>Eukaryota</taxon>
        <taxon>Metazoa</taxon>
        <taxon>Echinodermata</taxon>
        <taxon>Eleutherozoa</taxon>
        <taxon>Echinozoa</taxon>
        <taxon>Holothuroidea</taxon>
        <taxon>Aspidochirotacea</taxon>
        <taxon>Aspidochirotida</taxon>
        <taxon>Stichopodidae</taxon>
        <taxon>Apostichopus</taxon>
    </lineage>
</organism>
<dbReference type="PANTHER" id="PTHR16198">
    <property type="match status" value="1"/>
</dbReference>
<feature type="region of interest" description="Disordered" evidence="3">
    <location>
        <begin position="116"/>
        <end position="170"/>
    </location>
</feature>
<feature type="domain" description="KANL2-like probable zinc-finger" evidence="4">
    <location>
        <begin position="341"/>
        <end position="404"/>
    </location>
</feature>
<dbReference type="Proteomes" id="UP000230750">
    <property type="component" value="Unassembled WGS sequence"/>
</dbReference>
<feature type="compositionally biased region" description="Acidic residues" evidence="3">
    <location>
        <begin position="583"/>
        <end position="593"/>
    </location>
</feature>
<evidence type="ECO:0000256" key="1">
    <source>
        <dbReference type="ARBA" id="ARBA00004123"/>
    </source>
</evidence>
<feature type="compositionally biased region" description="Basic residues" evidence="3">
    <location>
        <begin position="428"/>
        <end position="441"/>
    </location>
</feature>
<dbReference type="PANTHER" id="PTHR16198:SF2">
    <property type="entry name" value="INO80 COMPLEX SUBUNIT D"/>
    <property type="match status" value="1"/>
</dbReference>
<dbReference type="EMBL" id="MRZV01000419">
    <property type="protein sequence ID" value="PIK50418.1"/>
    <property type="molecule type" value="Genomic_DNA"/>
</dbReference>
<dbReference type="STRING" id="307972.A0A2G8KR22"/>
<evidence type="ECO:0000259" key="4">
    <source>
        <dbReference type="Pfam" id="PF13891"/>
    </source>
</evidence>
<dbReference type="Pfam" id="PF13891">
    <property type="entry name" value="zf-C3HC3H_KANSL2"/>
    <property type="match status" value="1"/>
</dbReference>
<reference evidence="5 6" key="1">
    <citation type="journal article" date="2017" name="PLoS Biol.">
        <title>The sea cucumber genome provides insights into morphological evolution and visceral regeneration.</title>
        <authorList>
            <person name="Zhang X."/>
            <person name="Sun L."/>
            <person name="Yuan J."/>
            <person name="Sun Y."/>
            <person name="Gao Y."/>
            <person name="Zhang L."/>
            <person name="Li S."/>
            <person name="Dai H."/>
            <person name="Hamel J.F."/>
            <person name="Liu C."/>
            <person name="Yu Y."/>
            <person name="Liu S."/>
            <person name="Lin W."/>
            <person name="Guo K."/>
            <person name="Jin S."/>
            <person name="Xu P."/>
            <person name="Storey K.B."/>
            <person name="Huan P."/>
            <person name="Zhang T."/>
            <person name="Zhou Y."/>
            <person name="Zhang J."/>
            <person name="Lin C."/>
            <person name="Li X."/>
            <person name="Xing L."/>
            <person name="Huo D."/>
            <person name="Sun M."/>
            <person name="Wang L."/>
            <person name="Mercier A."/>
            <person name="Li F."/>
            <person name="Yang H."/>
            <person name="Xiang J."/>
        </authorList>
    </citation>
    <scope>NUCLEOTIDE SEQUENCE [LARGE SCALE GENOMIC DNA]</scope>
    <source>
        <strain evidence="5">Shaxun</strain>
        <tissue evidence="5">Muscle</tissue>
    </source>
</reference>
<comment type="subcellular location">
    <subcellularLocation>
        <location evidence="1">Nucleus</location>
    </subcellularLocation>
</comment>
<dbReference type="AlphaFoldDB" id="A0A2G8KR22"/>
<feature type="region of interest" description="Disordered" evidence="3">
    <location>
        <begin position="568"/>
        <end position="593"/>
    </location>
</feature>